<name>A0ABU7CDQ7_9TELE</name>
<feature type="region of interest" description="Disordered" evidence="1">
    <location>
        <begin position="37"/>
        <end position="78"/>
    </location>
</feature>
<dbReference type="EMBL" id="JAHUTI010089226">
    <property type="protein sequence ID" value="MED6260767.1"/>
    <property type="molecule type" value="Genomic_DNA"/>
</dbReference>
<sequence>MFPRARTSSASLPLRYPPLLSLLLPLTGSLSPFSLQQARPAHLSGPARTPTQTPPTAHRAGDEISRDTNRSNPDFCWKKTRPVSSKNLTYLLICRISRFSIKENTNVDP</sequence>
<evidence type="ECO:0000313" key="3">
    <source>
        <dbReference type="Proteomes" id="UP001345963"/>
    </source>
</evidence>
<organism evidence="2 3">
    <name type="scientific">Ataeniobius toweri</name>
    <dbReference type="NCBI Taxonomy" id="208326"/>
    <lineage>
        <taxon>Eukaryota</taxon>
        <taxon>Metazoa</taxon>
        <taxon>Chordata</taxon>
        <taxon>Craniata</taxon>
        <taxon>Vertebrata</taxon>
        <taxon>Euteleostomi</taxon>
        <taxon>Actinopterygii</taxon>
        <taxon>Neopterygii</taxon>
        <taxon>Teleostei</taxon>
        <taxon>Neoteleostei</taxon>
        <taxon>Acanthomorphata</taxon>
        <taxon>Ovalentaria</taxon>
        <taxon>Atherinomorphae</taxon>
        <taxon>Cyprinodontiformes</taxon>
        <taxon>Goodeidae</taxon>
        <taxon>Ataeniobius</taxon>
    </lineage>
</organism>
<accession>A0ABU7CDQ7</accession>
<feature type="compositionally biased region" description="Basic and acidic residues" evidence="1">
    <location>
        <begin position="59"/>
        <end position="69"/>
    </location>
</feature>
<comment type="caution">
    <text evidence="2">The sequence shown here is derived from an EMBL/GenBank/DDBJ whole genome shotgun (WGS) entry which is preliminary data.</text>
</comment>
<proteinExistence type="predicted"/>
<evidence type="ECO:0000313" key="2">
    <source>
        <dbReference type="EMBL" id="MED6260767.1"/>
    </source>
</evidence>
<reference evidence="2 3" key="1">
    <citation type="submission" date="2021-07" db="EMBL/GenBank/DDBJ databases">
        <authorList>
            <person name="Palmer J.M."/>
        </authorList>
    </citation>
    <scope>NUCLEOTIDE SEQUENCE [LARGE SCALE GENOMIC DNA]</scope>
    <source>
        <strain evidence="2 3">AT_MEX2019</strain>
        <tissue evidence="2">Muscle</tissue>
    </source>
</reference>
<evidence type="ECO:0008006" key="4">
    <source>
        <dbReference type="Google" id="ProtNLM"/>
    </source>
</evidence>
<feature type="compositionally biased region" description="Low complexity" evidence="1">
    <location>
        <begin position="46"/>
        <end position="58"/>
    </location>
</feature>
<protein>
    <recommendedName>
        <fullName evidence="4">Secreted protein</fullName>
    </recommendedName>
</protein>
<gene>
    <name evidence="2" type="ORF">ATANTOWER_028424</name>
</gene>
<keyword evidence="3" id="KW-1185">Reference proteome</keyword>
<evidence type="ECO:0000256" key="1">
    <source>
        <dbReference type="SAM" id="MobiDB-lite"/>
    </source>
</evidence>
<dbReference type="Proteomes" id="UP001345963">
    <property type="component" value="Unassembled WGS sequence"/>
</dbReference>